<dbReference type="InterPro" id="IPR027268">
    <property type="entry name" value="Peptidase_M4/M1_CTD_sf"/>
</dbReference>
<dbReference type="InterPro" id="IPR024571">
    <property type="entry name" value="ERAP1-like_C_dom"/>
</dbReference>
<comment type="catalytic activity">
    <reaction evidence="1">
        <text>Release of an N-terminal amino acid, Xaa-|-Yaa- from a peptide, amide or arylamide. Xaa is preferably Ala, but may be most amino acids including Pro (slow action). When a terminal hydrophobic residue is followed by a prolyl residue, the two may be released as an intact Xaa-Pro dipeptide.</text>
        <dbReference type="EC" id="3.4.11.2"/>
    </reaction>
</comment>
<keyword evidence="8" id="KW-0479">Metal-binding</keyword>
<evidence type="ECO:0000256" key="7">
    <source>
        <dbReference type="ARBA" id="ARBA00022670"/>
    </source>
</evidence>
<dbReference type="GO" id="GO:0042277">
    <property type="term" value="F:peptide binding"/>
    <property type="evidence" value="ECO:0007669"/>
    <property type="project" value="TreeGrafter"/>
</dbReference>
<keyword evidence="6 17" id="KW-0031">Aminopeptidase</keyword>
<dbReference type="SUPFAM" id="SSF55486">
    <property type="entry name" value="Metalloproteases ('zincins'), catalytic domain"/>
    <property type="match status" value="1"/>
</dbReference>
<dbReference type="Pfam" id="PF01433">
    <property type="entry name" value="Peptidase_M1"/>
    <property type="match status" value="1"/>
</dbReference>
<dbReference type="InterPro" id="IPR001930">
    <property type="entry name" value="Peptidase_M1"/>
</dbReference>
<dbReference type="GO" id="GO:0005737">
    <property type="term" value="C:cytoplasm"/>
    <property type="evidence" value="ECO:0007669"/>
    <property type="project" value="TreeGrafter"/>
</dbReference>
<dbReference type="PANTHER" id="PTHR11533:SF174">
    <property type="entry name" value="PUROMYCIN-SENSITIVE AMINOPEPTIDASE-RELATED"/>
    <property type="match status" value="1"/>
</dbReference>
<evidence type="ECO:0000256" key="10">
    <source>
        <dbReference type="ARBA" id="ARBA00022833"/>
    </source>
</evidence>
<dbReference type="GO" id="GO:0016020">
    <property type="term" value="C:membrane"/>
    <property type="evidence" value="ECO:0007669"/>
    <property type="project" value="TreeGrafter"/>
</dbReference>
<proteinExistence type="inferred from homology"/>
<evidence type="ECO:0000256" key="9">
    <source>
        <dbReference type="ARBA" id="ARBA00022801"/>
    </source>
</evidence>
<dbReference type="AlphaFoldDB" id="A0A2I1KV49"/>
<dbReference type="InterPro" id="IPR012778">
    <property type="entry name" value="Pept_M1_aminopeptidase"/>
</dbReference>
<dbReference type="Gene3D" id="2.60.40.1730">
    <property type="entry name" value="tricorn interacting facor f3 domain"/>
    <property type="match status" value="1"/>
</dbReference>
<dbReference type="GeneID" id="81707522"/>
<evidence type="ECO:0000259" key="14">
    <source>
        <dbReference type="Pfam" id="PF01433"/>
    </source>
</evidence>
<evidence type="ECO:0000256" key="3">
    <source>
        <dbReference type="ARBA" id="ARBA00010136"/>
    </source>
</evidence>
<dbReference type="PANTHER" id="PTHR11533">
    <property type="entry name" value="PROTEASE M1 ZINC METALLOPROTEASE"/>
    <property type="match status" value="1"/>
</dbReference>
<dbReference type="Gene3D" id="1.10.390.10">
    <property type="entry name" value="Neutral Protease Domain 2"/>
    <property type="match status" value="1"/>
</dbReference>
<name>A0A2I1KV49_9ACTO</name>
<dbReference type="InterPro" id="IPR045357">
    <property type="entry name" value="Aminopeptidase_N-like_N"/>
</dbReference>
<keyword evidence="11" id="KW-0482">Metalloprotease</keyword>
<keyword evidence="9" id="KW-0378">Hydrolase</keyword>
<dbReference type="InterPro" id="IPR014782">
    <property type="entry name" value="Peptidase_M1_dom"/>
</dbReference>
<evidence type="ECO:0000256" key="5">
    <source>
        <dbReference type="ARBA" id="ARBA00015611"/>
    </source>
</evidence>
<dbReference type="SUPFAM" id="SSF63737">
    <property type="entry name" value="Leukotriene A4 hydrolase N-terminal domain"/>
    <property type="match status" value="1"/>
</dbReference>
<evidence type="ECO:0000256" key="12">
    <source>
        <dbReference type="ARBA" id="ARBA00029811"/>
    </source>
</evidence>
<dbReference type="Pfam" id="PF17900">
    <property type="entry name" value="Peptidase_M1_N"/>
    <property type="match status" value="1"/>
</dbReference>
<comment type="caution">
    <text evidence="17">The sequence shown here is derived from an EMBL/GenBank/DDBJ whole genome shotgun (WGS) entry which is preliminary data.</text>
</comment>
<dbReference type="GO" id="GO:0070006">
    <property type="term" value="F:metalloaminopeptidase activity"/>
    <property type="evidence" value="ECO:0007669"/>
    <property type="project" value="TreeGrafter"/>
</dbReference>
<dbReference type="Pfam" id="PF11838">
    <property type="entry name" value="ERAP1_C"/>
    <property type="match status" value="1"/>
</dbReference>
<gene>
    <name evidence="17" type="primary">pepN</name>
    <name evidence="17" type="ORF">CYJ26_00985</name>
</gene>
<accession>A0A2I1KV49</accession>
<dbReference type="CDD" id="cd09602">
    <property type="entry name" value="M1_APN"/>
    <property type="match status" value="1"/>
</dbReference>
<evidence type="ECO:0000313" key="17">
    <source>
        <dbReference type="EMBL" id="PKY99501.1"/>
    </source>
</evidence>
<comment type="similarity">
    <text evidence="3">Belongs to the peptidase M1 family.</text>
</comment>
<organism evidence="17 18">
    <name type="scientific">Actinomyces urogenitalis</name>
    <dbReference type="NCBI Taxonomy" id="103621"/>
    <lineage>
        <taxon>Bacteria</taxon>
        <taxon>Bacillati</taxon>
        <taxon>Actinomycetota</taxon>
        <taxon>Actinomycetes</taxon>
        <taxon>Actinomycetales</taxon>
        <taxon>Actinomycetaceae</taxon>
        <taxon>Actinomyces</taxon>
    </lineage>
</organism>
<evidence type="ECO:0000256" key="13">
    <source>
        <dbReference type="ARBA" id="ARBA00031533"/>
    </source>
</evidence>
<dbReference type="GO" id="GO:0006508">
    <property type="term" value="P:proteolysis"/>
    <property type="evidence" value="ECO:0007669"/>
    <property type="project" value="UniProtKB-KW"/>
</dbReference>
<evidence type="ECO:0000256" key="6">
    <source>
        <dbReference type="ARBA" id="ARBA00022438"/>
    </source>
</evidence>
<dbReference type="GO" id="GO:0005615">
    <property type="term" value="C:extracellular space"/>
    <property type="evidence" value="ECO:0007669"/>
    <property type="project" value="TreeGrafter"/>
</dbReference>
<evidence type="ECO:0000259" key="16">
    <source>
        <dbReference type="Pfam" id="PF17900"/>
    </source>
</evidence>
<dbReference type="RefSeq" id="WP_006549713.1">
    <property type="nucleotide sequence ID" value="NZ_CP136961.1"/>
</dbReference>
<dbReference type="EMBL" id="PKHA01000001">
    <property type="protein sequence ID" value="PKY99501.1"/>
    <property type="molecule type" value="Genomic_DNA"/>
</dbReference>
<dbReference type="EC" id="3.4.11.2" evidence="4"/>
<evidence type="ECO:0000256" key="11">
    <source>
        <dbReference type="ARBA" id="ARBA00023049"/>
    </source>
</evidence>
<dbReference type="GO" id="GO:0008270">
    <property type="term" value="F:zinc ion binding"/>
    <property type="evidence" value="ECO:0007669"/>
    <property type="project" value="InterPro"/>
</dbReference>
<sequence length="889" mass="97370">MTFQPSASVSQAPDRLPSLTNLSRAEALWRSQVLSVQELAVVIDLTSAPDPQATGFAVRSELTLQVLTPCSGAWIDFLGEEVVSLSVDDHPVQVSWDGARVALPDLEAGEHRVAVEARGRYSNSGQGLHRFHDPVDGATYLYTHFEPSDSRRAWASMDQPDLKSPFRLTVVHPAGWTVLGNGVVEESRPSRELPEAVMTRFATTLPLPSYLTALAAGPWHRVSSQWRSPLRPDSEPVELSWSCRASLARHLDADELLEVTAAGMTLYDEAYGYPYPWGAYDSVLVPEYNLGAMENPGCVTFNEEAYLFQGPVTRAQHAGRANTILHEMCHMWFGDLVTPTWWEDTWLKESFAENQGTWAQATATPWTEAWATFALGRKAWAYAEDSRPATTHPIVATVDDVEAARQTFDGITYAKGAAVLKQLVAYLGQDVFLEAARSWFTDHAFANGDLAQFLDTLGQASGRDMDAWAQAWLRTAGPSVLTNELESDGQRITRLTVRQEGTDLATGDPVIRPHTLVVGLYSFDDEGQLTRTHRLPLTLETASVDLPEAVGLPVPDLVTVNDEDLTYAVIRPDAASLATARTCLARLEDPLTRSLWWSSLDNLVRDGLLSASQYLSTVLAQADDATQPATLASLLGRSRHDALVYVRPEDRAQTLPPLVGAGPVQDGSPDAWQLLLASPAGSDAQLVRARAWIEAAGHSRLLGAEAVTTTAARLRQLDDGGLDGLTVDDDLRWRTLIALARLGEADRSELDEALTHDPTASGRTRHLQAVSSLPLTEVKEQVFARVLDDVSLSNDHLDALIQGFAVDSHRDLTASFTHRYLAGLEAVWDGRGQEIATRIVIGLFPSCGDSEDLEAVDQWLSSHPQAPTALRRLVLKCQDDLARALRCRR</sequence>
<reference evidence="17 18" key="1">
    <citation type="submission" date="2017-12" db="EMBL/GenBank/DDBJ databases">
        <title>Phylogenetic diversity of female urinary microbiome.</title>
        <authorList>
            <person name="Thomas-White K."/>
            <person name="Wolfe A.J."/>
        </authorList>
    </citation>
    <scope>NUCLEOTIDE SEQUENCE [LARGE SCALE GENOMIC DNA]</scope>
    <source>
        <strain evidence="17 18">UMB0319</strain>
    </source>
</reference>
<feature type="domain" description="Aminopeptidase N-like N-terminal" evidence="16">
    <location>
        <begin position="106"/>
        <end position="211"/>
    </location>
</feature>
<evidence type="ECO:0000256" key="2">
    <source>
        <dbReference type="ARBA" id="ARBA00001947"/>
    </source>
</evidence>
<dbReference type="InterPro" id="IPR050344">
    <property type="entry name" value="Peptidase_M1_aminopeptidases"/>
</dbReference>
<keyword evidence="7" id="KW-0645">Protease</keyword>
<evidence type="ECO:0000256" key="4">
    <source>
        <dbReference type="ARBA" id="ARBA00012564"/>
    </source>
</evidence>
<comment type="cofactor">
    <cofactor evidence="2">
        <name>Zn(2+)</name>
        <dbReference type="ChEBI" id="CHEBI:29105"/>
    </cofactor>
</comment>
<evidence type="ECO:0000313" key="18">
    <source>
        <dbReference type="Proteomes" id="UP000234778"/>
    </source>
</evidence>
<dbReference type="NCBIfam" id="TIGR02412">
    <property type="entry name" value="pepN_strep_liv"/>
    <property type="match status" value="1"/>
</dbReference>
<dbReference type="GO" id="GO:0043171">
    <property type="term" value="P:peptide catabolic process"/>
    <property type="evidence" value="ECO:0007669"/>
    <property type="project" value="TreeGrafter"/>
</dbReference>
<dbReference type="PRINTS" id="PR00756">
    <property type="entry name" value="ALADIPTASE"/>
</dbReference>
<feature type="domain" description="Peptidase M1 membrane alanine aminopeptidase" evidence="14">
    <location>
        <begin position="257"/>
        <end position="472"/>
    </location>
</feature>
<evidence type="ECO:0000256" key="8">
    <source>
        <dbReference type="ARBA" id="ARBA00022723"/>
    </source>
</evidence>
<dbReference type="Proteomes" id="UP000234778">
    <property type="component" value="Unassembled WGS sequence"/>
</dbReference>
<dbReference type="GO" id="GO:0016285">
    <property type="term" value="F:alanyl aminopeptidase activity"/>
    <property type="evidence" value="ECO:0007669"/>
    <property type="project" value="UniProtKB-EC"/>
</dbReference>
<keyword evidence="10" id="KW-0862">Zinc</keyword>
<evidence type="ECO:0000259" key="15">
    <source>
        <dbReference type="Pfam" id="PF11838"/>
    </source>
</evidence>
<protein>
    <recommendedName>
        <fullName evidence="5">Aminopeptidase N</fullName>
        <ecNumber evidence="4">3.4.11.2</ecNumber>
    </recommendedName>
    <alternativeName>
        <fullName evidence="12">Alanine aminopeptidase</fullName>
    </alternativeName>
    <alternativeName>
        <fullName evidence="13">Lysyl aminopeptidase</fullName>
    </alternativeName>
</protein>
<evidence type="ECO:0000256" key="1">
    <source>
        <dbReference type="ARBA" id="ARBA00000098"/>
    </source>
</evidence>
<dbReference type="InterPro" id="IPR042097">
    <property type="entry name" value="Aminopeptidase_N-like_N_sf"/>
</dbReference>
<feature type="domain" description="ERAP1-like C-terminal" evidence="15">
    <location>
        <begin position="557"/>
        <end position="882"/>
    </location>
</feature>